<keyword evidence="4" id="KW-1185">Reference proteome</keyword>
<organism evidence="3 4">
    <name type="scientific">Eubacterium maltosivorans</name>
    <dbReference type="NCBI Taxonomy" id="2041044"/>
    <lineage>
        <taxon>Bacteria</taxon>
        <taxon>Bacillati</taxon>
        <taxon>Bacillota</taxon>
        <taxon>Clostridia</taxon>
        <taxon>Eubacteriales</taxon>
        <taxon>Eubacteriaceae</taxon>
        <taxon>Eubacterium</taxon>
    </lineage>
</organism>
<dbReference type="InterPro" id="IPR001387">
    <property type="entry name" value="Cro/C1-type_HTH"/>
</dbReference>
<sequence length="150" mass="17716">MSLGNRLFHARKKCGLSQEDVAEKLGVSRQTISKWETDETLPDIRQSKRMALLYKMSLDDLIDFDVDVKEIQEIIEKTDERTEEKIDWTEAWGKKYPILIRYQNQVDIQKYATQLELILDALKAEYEYNDLDTFLVLKDILAKLWGSRKK</sequence>
<dbReference type="PANTHER" id="PTHR46558:SF13">
    <property type="entry name" value="HTH-TYPE TRANSCRIPTIONAL REGULATOR IMMR"/>
    <property type="match status" value="1"/>
</dbReference>
<proteinExistence type="predicted"/>
<accession>A0A4P9CCX0</accession>
<dbReference type="Pfam" id="PF01381">
    <property type="entry name" value="HTH_3"/>
    <property type="match status" value="1"/>
</dbReference>
<dbReference type="RefSeq" id="WP_074617373.1">
    <property type="nucleotide sequence ID" value="NZ_CABJDW020000010.1"/>
</dbReference>
<feature type="domain" description="HTH cro/C1-type" evidence="2">
    <location>
        <begin position="10"/>
        <end position="61"/>
    </location>
</feature>
<keyword evidence="1" id="KW-0238">DNA-binding</keyword>
<dbReference type="PANTHER" id="PTHR46558">
    <property type="entry name" value="TRACRIPTIONAL REGULATORY PROTEIN-RELATED-RELATED"/>
    <property type="match status" value="1"/>
</dbReference>
<evidence type="ECO:0000313" key="3">
    <source>
        <dbReference type="EMBL" id="QCT72592.1"/>
    </source>
</evidence>
<dbReference type="SMART" id="SM00530">
    <property type="entry name" value="HTH_XRE"/>
    <property type="match status" value="1"/>
</dbReference>
<dbReference type="KEGG" id="emt:CPZ25_015065"/>
<dbReference type="Proteomes" id="UP000218387">
    <property type="component" value="Chromosome"/>
</dbReference>
<dbReference type="GO" id="GO:0003677">
    <property type="term" value="F:DNA binding"/>
    <property type="evidence" value="ECO:0007669"/>
    <property type="project" value="UniProtKB-KW"/>
</dbReference>
<protein>
    <submittedName>
        <fullName evidence="3">XRE family transcriptional regulator</fullName>
    </submittedName>
</protein>
<gene>
    <name evidence="3" type="ORF">CPZ25_015065</name>
</gene>
<dbReference type="EMBL" id="CP029487">
    <property type="protein sequence ID" value="QCT72592.1"/>
    <property type="molecule type" value="Genomic_DNA"/>
</dbReference>
<evidence type="ECO:0000259" key="2">
    <source>
        <dbReference type="PROSITE" id="PS50943"/>
    </source>
</evidence>
<evidence type="ECO:0000256" key="1">
    <source>
        <dbReference type="ARBA" id="ARBA00023125"/>
    </source>
</evidence>
<dbReference type="AlphaFoldDB" id="A0A4P9CCX0"/>
<reference evidence="3 4" key="1">
    <citation type="submission" date="2018-05" db="EMBL/GenBank/DDBJ databases">
        <title>Genome comparison of Eubacterium sp.</title>
        <authorList>
            <person name="Feng Y."/>
            <person name="Sanchez-Andrea I."/>
            <person name="Stams A.J.M."/>
            <person name="De Vos W.M."/>
        </authorList>
    </citation>
    <scope>NUCLEOTIDE SEQUENCE [LARGE SCALE GENOMIC DNA]</scope>
    <source>
        <strain evidence="3 4">YI</strain>
    </source>
</reference>
<dbReference type="CDD" id="cd00093">
    <property type="entry name" value="HTH_XRE"/>
    <property type="match status" value="1"/>
</dbReference>
<dbReference type="PROSITE" id="PS50943">
    <property type="entry name" value="HTH_CROC1"/>
    <property type="match status" value="1"/>
</dbReference>
<dbReference type="Gene3D" id="1.10.260.40">
    <property type="entry name" value="lambda repressor-like DNA-binding domains"/>
    <property type="match status" value="1"/>
</dbReference>
<evidence type="ECO:0000313" key="4">
    <source>
        <dbReference type="Proteomes" id="UP000218387"/>
    </source>
</evidence>
<name>A0A4P9CCX0_EUBML</name>
<dbReference type="InterPro" id="IPR010982">
    <property type="entry name" value="Lambda_DNA-bd_dom_sf"/>
</dbReference>
<dbReference type="SUPFAM" id="SSF47413">
    <property type="entry name" value="lambda repressor-like DNA-binding domains"/>
    <property type="match status" value="1"/>
</dbReference>